<evidence type="ECO:0000313" key="1">
    <source>
        <dbReference type="EMBL" id="RVX00926.1"/>
    </source>
</evidence>
<dbReference type="Proteomes" id="UP000288805">
    <property type="component" value="Unassembled WGS sequence"/>
</dbReference>
<sequence length="218" mass="24704">MLEWPSHPSSQQQTRVLAVQDPPGSINWQLDDMLSMPFSPQFINYEPSRGFMVSKFTTYDGTSDPFDHIMHSGQLMTLVIGYDALLCKVSLFNQPTRSGSLVVPSPPKELHEQFSGSFGSLCGHYLCSACHKLNISTLQNIKMQENESLREFMKRFGQVVLQVESYSMDAILQIFKRNICLGTPFFESLTKNPLATMDDLFKQANKYSMLKDDVRVAT</sequence>
<protein>
    <recommendedName>
        <fullName evidence="3">Retrotransposon gag domain-containing protein</fullName>
    </recommendedName>
</protein>
<organism evidence="1 2">
    <name type="scientific">Vitis vinifera</name>
    <name type="common">Grape</name>
    <dbReference type="NCBI Taxonomy" id="29760"/>
    <lineage>
        <taxon>Eukaryota</taxon>
        <taxon>Viridiplantae</taxon>
        <taxon>Streptophyta</taxon>
        <taxon>Embryophyta</taxon>
        <taxon>Tracheophyta</taxon>
        <taxon>Spermatophyta</taxon>
        <taxon>Magnoliopsida</taxon>
        <taxon>eudicotyledons</taxon>
        <taxon>Gunneridae</taxon>
        <taxon>Pentapetalae</taxon>
        <taxon>rosids</taxon>
        <taxon>Vitales</taxon>
        <taxon>Vitaceae</taxon>
        <taxon>Viteae</taxon>
        <taxon>Vitis</taxon>
    </lineage>
</organism>
<proteinExistence type="predicted"/>
<reference evidence="1 2" key="1">
    <citation type="journal article" date="2018" name="PLoS Genet.">
        <title>Population sequencing reveals clonal diversity and ancestral inbreeding in the grapevine cultivar Chardonnay.</title>
        <authorList>
            <person name="Roach M.J."/>
            <person name="Johnson D.L."/>
            <person name="Bohlmann J."/>
            <person name="van Vuuren H.J."/>
            <person name="Jones S.J."/>
            <person name="Pretorius I.S."/>
            <person name="Schmidt S.A."/>
            <person name="Borneman A.R."/>
        </authorList>
    </citation>
    <scope>NUCLEOTIDE SEQUENCE [LARGE SCALE GENOMIC DNA]</scope>
    <source>
        <strain evidence="2">cv. Chardonnay</strain>
        <tissue evidence="1">Leaf</tissue>
    </source>
</reference>
<accession>A0A438IWB6</accession>
<gene>
    <name evidence="1" type="ORF">CK203_026360</name>
</gene>
<evidence type="ECO:0008006" key="3">
    <source>
        <dbReference type="Google" id="ProtNLM"/>
    </source>
</evidence>
<dbReference type="AlphaFoldDB" id="A0A438IWB6"/>
<name>A0A438IWB6_VITVI</name>
<dbReference type="EMBL" id="QGNW01000079">
    <property type="protein sequence ID" value="RVX00926.1"/>
    <property type="molecule type" value="Genomic_DNA"/>
</dbReference>
<evidence type="ECO:0000313" key="2">
    <source>
        <dbReference type="Proteomes" id="UP000288805"/>
    </source>
</evidence>
<comment type="caution">
    <text evidence="1">The sequence shown here is derived from an EMBL/GenBank/DDBJ whole genome shotgun (WGS) entry which is preliminary data.</text>
</comment>